<keyword evidence="3" id="KW-0349">Heme</keyword>
<evidence type="ECO:0000313" key="4">
    <source>
        <dbReference type="EMBL" id="KAH7074152.1"/>
    </source>
</evidence>
<keyword evidence="5" id="KW-1185">Reference proteome</keyword>
<dbReference type="OrthoDB" id="3366823at2759"/>
<name>A0A8K0QVR9_9PLEO</name>
<accession>A0A8K0QVR9</accession>
<keyword evidence="1 3" id="KW-0479">Metal-binding</keyword>
<dbReference type="PANTHER" id="PTHR47582:SF1">
    <property type="entry name" value="P450, PUTATIVE (EUROFUNG)-RELATED"/>
    <property type="match status" value="1"/>
</dbReference>
<comment type="similarity">
    <text evidence="3">Belongs to the cytochrome P450 family.</text>
</comment>
<dbReference type="GO" id="GO:0020037">
    <property type="term" value="F:heme binding"/>
    <property type="evidence" value="ECO:0007669"/>
    <property type="project" value="InterPro"/>
</dbReference>
<dbReference type="PANTHER" id="PTHR47582">
    <property type="entry name" value="P450, PUTATIVE (EUROFUNG)-RELATED"/>
    <property type="match status" value="1"/>
</dbReference>
<keyword evidence="3" id="KW-0503">Monooxygenase</keyword>
<keyword evidence="3" id="KW-0560">Oxidoreductase</keyword>
<keyword evidence="2 3" id="KW-0408">Iron</keyword>
<dbReference type="InterPro" id="IPR001128">
    <property type="entry name" value="Cyt_P450"/>
</dbReference>
<dbReference type="Gene3D" id="1.10.630.10">
    <property type="entry name" value="Cytochrome P450"/>
    <property type="match status" value="1"/>
</dbReference>
<dbReference type="GO" id="GO:0005506">
    <property type="term" value="F:iron ion binding"/>
    <property type="evidence" value="ECO:0007669"/>
    <property type="project" value="InterPro"/>
</dbReference>
<dbReference type="GO" id="GO:0016705">
    <property type="term" value="F:oxidoreductase activity, acting on paired donors, with incorporation or reduction of molecular oxygen"/>
    <property type="evidence" value="ECO:0007669"/>
    <property type="project" value="InterPro"/>
</dbReference>
<dbReference type="SUPFAM" id="SSF48264">
    <property type="entry name" value="Cytochrome P450"/>
    <property type="match status" value="1"/>
</dbReference>
<gene>
    <name evidence="4" type="ORF">FB567DRAFT_190900</name>
</gene>
<comment type="caution">
    <text evidence="4">The sequence shown here is derived from an EMBL/GenBank/DDBJ whole genome shotgun (WGS) entry which is preliminary data.</text>
</comment>
<reference evidence="4" key="1">
    <citation type="journal article" date="2021" name="Nat. Commun.">
        <title>Genetic determinants of endophytism in the Arabidopsis root mycobiome.</title>
        <authorList>
            <person name="Mesny F."/>
            <person name="Miyauchi S."/>
            <person name="Thiergart T."/>
            <person name="Pickel B."/>
            <person name="Atanasova L."/>
            <person name="Karlsson M."/>
            <person name="Huettel B."/>
            <person name="Barry K.W."/>
            <person name="Haridas S."/>
            <person name="Chen C."/>
            <person name="Bauer D."/>
            <person name="Andreopoulos W."/>
            <person name="Pangilinan J."/>
            <person name="LaButti K."/>
            <person name="Riley R."/>
            <person name="Lipzen A."/>
            <person name="Clum A."/>
            <person name="Drula E."/>
            <person name="Henrissat B."/>
            <person name="Kohler A."/>
            <person name="Grigoriev I.V."/>
            <person name="Martin F.M."/>
            <person name="Hacquard S."/>
        </authorList>
    </citation>
    <scope>NUCLEOTIDE SEQUENCE</scope>
    <source>
        <strain evidence="4">MPI-SDFR-AT-0120</strain>
    </source>
</reference>
<protein>
    <submittedName>
        <fullName evidence="4">Cytochrome P450</fullName>
    </submittedName>
</protein>
<dbReference type="InterPro" id="IPR053007">
    <property type="entry name" value="CYP450_monoxygenase_sec-met"/>
</dbReference>
<dbReference type="Pfam" id="PF00067">
    <property type="entry name" value="p450"/>
    <property type="match status" value="1"/>
</dbReference>
<dbReference type="EMBL" id="JAGMVJ010000021">
    <property type="protein sequence ID" value="KAH7074152.1"/>
    <property type="molecule type" value="Genomic_DNA"/>
</dbReference>
<dbReference type="InterPro" id="IPR017972">
    <property type="entry name" value="Cyt_P450_CS"/>
</dbReference>
<dbReference type="InterPro" id="IPR036396">
    <property type="entry name" value="Cyt_P450_sf"/>
</dbReference>
<evidence type="ECO:0000313" key="5">
    <source>
        <dbReference type="Proteomes" id="UP000813461"/>
    </source>
</evidence>
<dbReference type="CDD" id="cd11040">
    <property type="entry name" value="CYP7_CYP8-like"/>
    <property type="match status" value="1"/>
</dbReference>
<evidence type="ECO:0000256" key="3">
    <source>
        <dbReference type="RuleBase" id="RU000461"/>
    </source>
</evidence>
<organism evidence="4 5">
    <name type="scientific">Paraphoma chrysanthemicola</name>
    <dbReference type="NCBI Taxonomy" id="798071"/>
    <lineage>
        <taxon>Eukaryota</taxon>
        <taxon>Fungi</taxon>
        <taxon>Dikarya</taxon>
        <taxon>Ascomycota</taxon>
        <taxon>Pezizomycotina</taxon>
        <taxon>Dothideomycetes</taxon>
        <taxon>Pleosporomycetidae</taxon>
        <taxon>Pleosporales</taxon>
        <taxon>Pleosporineae</taxon>
        <taxon>Phaeosphaeriaceae</taxon>
        <taxon>Paraphoma</taxon>
    </lineage>
</organism>
<evidence type="ECO:0000256" key="2">
    <source>
        <dbReference type="ARBA" id="ARBA00023004"/>
    </source>
</evidence>
<dbReference type="GO" id="GO:0004497">
    <property type="term" value="F:monooxygenase activity"/>
    <property type="evidence" value="ECO:0007669"/>
    <property type="project" value="UniProtKB-KW"/>
</dbReference>
<sequence length="510" mass="57518">MHVILALGLAIGLVVYLAGQVLLHGTQDQREPQMLESRIPFLDGLIGIFKHRANHLATLRGQYNVSIHTLRMPFQRLYVVHTPYLIQLIQSKANASKFIPNLLDFGMLFSGLKPESQTVLRESFQLHGNAFTMSVHKYLLSGSTLKVVSRNAIRILSAGLTNCFEGHESTMMLDSVRHELTRALTGAMYGPKNLYDDPVIERSWCDFVPGITHLLYCRWPQITARKALQARDRVILAFQEYFEAGGHLQAFPMIAEMFESNMRSGLSSTEAAKMEIATSLAMLSSGANTTFWLLYHIYSDPIALNTVREELLAQSIEDLESGLTQRNILSLDTIKERCPTLMAMLNETLRFHSTVTNIKQVQQDTTLADQYLLKKDAIIMIPGQSIHHNKDIWGGSADVFEHRRFLASESKKKLCSTSAFRPFGAGVTMCPGRHFSTNVITSLVAMIVLQYDIMPTSGVWIAPTKRNADMWNAMPKPDRDIEVKFRRRSQEKPAEWSFIWSDAQDAPPIS</sequence>
<evidence type="ECO:0000256" key="1">
    <source>
        <dbReference type="ARBA" id="ARBA00022723"/>
    </source>
</evidence>
<proteinExistence type="inferred from homology"/>
<dbReference type="Proteomes" id="UP000813461">
    <property type="component" value="Unassembled WGS sequence"/>
</dbReference>
<dbReference type="PROSITE" id="PS00086">
    <property type="entry name" value="CYTOCHROME_P450"/>
    <property type="match status" value="1"/>
</dbReference>
<dbReference type="AlphaFoldDB" id="A0A8K0QVR9"/>